<organism evidence="1 2">
    <name type="scientific">Aggregatimonas sangjinii</name>
    <dbReference type="NCBI Taxonomy" id="2583587"/>
    <lineage>
        <taxon>Bacteria</taxon>
        <taxon>Pseudomonadati</taxon>
        <taxon>Bacteroidota</taxon>
        <taxon>Flavobacteriia</taxon>
        <taxon>Flavobacteriales</taxon>
        <taxon>Flavobacteriaceae</taxon>
        <taxon>Aggregatimonas</taxon>
    </lineage>
</organism>
<dbReference type="KEGG" id="asag:FGM00_12815"/>
<gene>
    <name evidence="1" type="ORF">FGM00_12815</name>
</gene>
<dbReference type="Proteomes" id="UP000310017">
    <property type="component" value="Chromosome"/>
</dbReference>
<dbReference type="AlphaFoldDB" id="A0A5B7SUI9"/>
<dbReference type="EMBL" id="CP040710">
    <property type="protein sequence ID" value="QCX00949.1"/>
    <property type="molecule type" value="Genomic_DNA"/>
</dbReference>
<reference evidence="1 2" key="1">
    <citation type="submission" date="2019-05" db="EMBL/GenBank/DDBJ databases">
        <title>Genome sequencing of F202Z8.</title>
        <authorList>
            <person name="Kwon Y.M."/>
        </authorList>
    </citation>
    <scope>NUCLEOTIDE SEQUENCE [LARGE SCALE GENOMIC DNA]</scope>
    <source>
        <strain evidence="1 2">F202Z8</strain>
    </source>
</reference>
<accession>A0A5B7SUI9</accession>
<evidence type="ECO:0000313" key="1">
    <source>
        <dbReference type="EMBL" id="QCX00949.1"/>
    </source>
</evidence>
<keyword evidence="2" id="KW-1185">Reference proteome</keyword>
<dbReference type="RefSeq" id="WP_138853292.1">
    <property type="nucleotide sequence ID" value="NZ_CP040710.1"/>
</dbReference>
<sequence length="131" mass="15460">MVRRQTQFLGYRNVFYRVLESRLKFGKDPESGKKTTQVNCTIKAQDIVEISPWIMDGGLQEVFLITHYLDKQENQLGYFKYCFYNASVTEYREEFDKKLMESLLKFSFVAESVTALDEKKEMELNNLLNSL</sequence>
<name>A0A5B7SUI9_9FLAO</name>
<protein>
    <submittedName>
        <fullName evidence="1">Uncharacterized protein</fullName>
    </submittedName>
</protein>
<proteinExistence type="predicted"/>
<evidence type="ECO:0000313" key="2">
    <source>
        <dbReference type="Proteomes" id="UP000310017"/>
    </source>
</evidence>